<dbReference type="InterPro" id="IPR036227">
    <property type="entry name" value="Ribosomal_uL15/eL18_sf"/>
</dbReference>
<feature type="compositionally biased region" description="Basic and acidic residues" evidence="19">
    <location>
        <begin position="273"/>
        <end position="288"/>
    </location>
</feature>
<evidence type="ECO:0000256" key="16">
    <source>
        <dbReference type="ARBA" id="ARBA00043155"/>
    </source>
</evidence>
<feature type="domain" description="Peptidase S1" evidence="21">
    <location>
        <begin position="1"/>
        <end position="100"/>
    </location>
</feature>
<evidence type="ECO:0000256" key="8">
    <source>
        <dbReference type="ARBA" id="ARBA00023274"/>
    </source>
</evidence>
<comment type="catalytic activity">
    <reaction evidence="11">
        <text>a 1,2-diacyl-sn-glycero-3-phosphocholine(in) = a 1,2-diacyl-sn-glycero-3-phosphocholine(out)</text>
        <dbReference type="Rhea" id="RHEA:38571"/>
        <dbReference type="ChEBI" id="CHEBI:57643"/>
    </reaction>
</comment>
<dbReference type="InterPro" id="IPR033116">
    <property type="entry name" value="TRYPSIN_SER"/>
</dbReference>
<accession>A0A7R8XIG3</accession>
<comment type="catalytic activity">
    <reaction evidence="13">
        <text>6-(alpha-D-glucosaminyl)-(1-octadecanoyl,2-(9Z)-octadecenoyl-sn-glycero-3-phospho)-1D-myo-inositol(in) = 6-(alpha-D-glucosaminyl)-(1-octadecanoyl,2-(9Z)-octadecenoyl-sn-glycero-3-phospho)-1D-myo-inositol(out)</text>
        <dbReference type="Rhea" id="RHEA:71495"/>
        <dbReference type="ChEBI" id="CHEBI:190691"/>
    </reaction>
</comment>
<dbReference type="InterPro" id="IPR008429">
    <property type="entry name" value="CLPTM1"/>
</dbReference>
<comment type="function">
    <text evidence="17">Scramblase that mediates the translocation of glucosaminylphosphatidylinositol (alpha-D-GlcN-(1-6)-(1,2-diacyl-sn-glycero-3-phospho)-1D-myo-inositol, GlcN-PI) across the endoplasmic reticulum (ER) membrane, from the cytosolic leaflet to the luminal leaflet of the ER membrane, where it participates in the biosynthesis of glycosylphosphatidylinositol (GPI). GPI is a lipid glycoconjugate involved in post-translational modification of proteins. Can also translocate 1,2-diacyl-sn-glycero-3-phospho-(1D-myo-inositol) (phosphatidylinositol or PI), as well as several other phospholipids (1,2-diacyl-sn-glycero-3-phosphocholine, 1,2-diacyl-sn-glycero-3-phosphoethanolamine), and N-acetylglucosaminylphosphatidylinositol (GlcNAc-PI) in vitro.</text>
</comment>
<evidence type="ECO:0000256" key="2">
    <source>
        <dbReference type="ARBA" id="ARBA00009310"/>
    </source>
</evidence>
<evidence type="ECO:0000256" key="14">
    <source>
        <dbReference type="ARBA" id="ARBA00040905"/>
    </source>
</evidence>
<proteinExistence type="inferred from homology"/>
<dbReference type="SMART" id="SM00020">
    <property type="entry name" value="Tryp_SPc"/>
    <property type="match status" value="1"/>
</dbReference>
<evidence type="ECO:0000256" key="3">
    <source>
        <dbReference type="ARBA" id="ARBA00022692"/>
    </source>
</evidence>
<dbReference type="GO" id="GO:0012505">
    <property type="term" value="C:endomembrane system"/>
    <property type="evidence" value="ECO:0007669"/>
    <property type="project" value="TreeGrafter"/>
</dbReference>
<comment type="catalytic activity">
    <reaction evidence="18">
        <text>a 6-(alpha-D-glucosaminyl)-1-(1,2-diacyl-sn-glycero-3-phospho)-1D-myo-inositol(in) = a 6-(alpha-D-glucosaminyl)-1-(1,2-diacyl-sn-glycero-3-phospho)-1D-myo-inositol(out)</text>
        <dbReference type="Rhea" id="RHEA:71491"/>
        <dbReference type="ChEBI" id="CHEBI:57997"/>
    </reaction>
</comment>
<keyword evidence="23" id="KW-1185">Reference proteome</keyword>
<dbReference type="GO" id="GO:0004252">
    <property type="term" value="F:serine-type endopeptidase activity"/>
    <property type="evidence" value="ECO:0007669"/>
    <property type="project" value="InterPro"/>
</dbReference>
<dbReference type="Pfam" id="PF15359">
    <property type="entry name" value="CDV3"/>
    <property type="match status" value="1"/>
</dbReference>
<evidence type="ECO:0000256" key="11">
    <source>
        <dbReference type="ARBA" id="ARBA00024631"/>
    </source>
</evidence>
<dbReference type="InterPro" id="IPR043504">
    <property type="entry name" value="Peptidase_S1_PA_chymotrypsin"/>
</dbReference>
<evidence type="ECO:0000256" key="20">
    <source>
        <dbReference type="SAM" id="Phobius"/>
    </source>
</evidence>
<comment type="subcellular location">
    <subcellularLocation>
        <location evidence="1">Membrane</location>
        <topology evidence="1">Multi-pass membrane protein</topology>
    </subcellularLocation>
</comment>
<feature type="region of interest" description="Disordered" evidence="19">
    <location>
        <begin position="273"/>
        <end position="405"/>
    </location>
</feature>
<evidence type="ECO:0000256" key="10">
    <source>
        <dbReference type="ARBA" id="ARBA00024615"/>
    </source>
</evidence>
<evidence type="ECO:0000313" key="23">
    <source>
        <dbReference type="Proteomes" id="UP000677054"/>
    </source>
</evidence>
<dbReference type="OrthoDB" id="361383at2759"/>
<dbReference type="Proteomes" id="UP000677054">
    <property type="component" value="Unassembled WGS sequence"/>
</dbReference>
<comment type="catalytic activity">
    <reaction evidence="12">
        <text>a 1,2-diacyl-sn-glycero-3-phospho-(1D-myo-inositol)(in) = a 1,2-diacyl-sn-glycero-3-phospho-(1D-myo-inositol)(out)</text>
        <dbReference type="Rhea" id="RHEA:38691"/>
        <dbReference type="ChEBI" id="CHEBI:57880"/>
    </reaction>
</comment>
<evidence type="ECO:0000256" key="18">
    <source>
        <dbReference type="ARBA" id="ARBA00093208"/>
    </source>
</evidence>
<name>A0A7R8XIG3_9CRUS</name>
<evidence type="ECO:0000256" key="1">
    <source>
        <dbReference type="ARBA" id="ARBA00004141"/>
    </source>
</evidence>
<dbReference type="InterPro" id="IPR009003">
    <property type="entry name" value="Peptidase_S1_PA"/>
</dbReference>
<keyword evidence="8" id="KW-0687">Ribonucleoprotein</keyword>
<dbReference type="GO" id="GO:0006508">
    <property type="term" value="P:proteolysis"/>
    <property type="evidence" value="ECO:0007669"/>
    <property type="project" value="InterPro"/>
</dbReference>
<evidence type="ECO:0000256" key="7">
    <source>
        <dbReference type="ARBA" id="ARBA00023157"/>
    </source>
</evidence>
<feature type="transmembrane region" description="Helical" evidence="20">
    <location>
        <begin position="1044"/>
        <end position="1067"/>
    </location>
</feature>
<feature type="transmembrane region" description="Helical" evidence="20">
    <location>
        <begin position="1012"/>
        <end position="1032"/>
    </location>
</feature>
<evidence type="ECO:0000256" key="19">
    <source>
        <dbReference type="SAM" id="MobiDB-lite"/>
    </source>
</evidence>
<keyword evidence="3 20" id="KW-0812">Transmembrane</keyword>
<evidence type="ECO:0000256" key="6">
    <source>
        <dbReference type="ARBA" id="ARBA00023136"/>
    </source>
</evidence>
<sequence length="1241" mass="141549">MSWGQESQHLRHVPLPVWRNEDCDRAYFQPIGRNFICAGVRTGGRDACQGDSGGPLLLDIGGAWHQIGLVSFGNKCAEAGYPGVYTRITEYLDWLAANLHQRCQQGQEREQLQKRQSTWKDVIHLQQMWTYVTDHSLQLASHDHGLVWLDLVEQLWGLEQQSQVEVPELLQVALLPFHAPVSAVRRAPSAALYMLAAMRPRDLGKRTSSSSAPSVEWYCTLGSRGIAGGPVHCDREIRFSMADLDDFFAKKDKKKGKGKKFTTSEEIAKKLEESGKKQEKVVKKEKPKPAVIDATESGGEVGGGKPQEVDEWKDFEEETEKDYSGLKIQKLHISEEGDGDGEGNEETDETGDGKASGPWKMPSSIPPAGEEPEETHMAEAEVEQPEAPSKEPEATSGHASTYRPPHLRNVSATKAVTTGRGGHRRKDKAAPDINDEFYFPSLASSVSQEPNPKAKKSAWGMDDGFESVKHGSRLERAAVVAPKLTVENKYGALSEHYALTLLRTLPRVSLNNLRPEVKKETPKMIKRRGQYGGYGGHGERSNLPAPLGRSYGQKSFYLQFQIENYYKGHHMKRQYPPISLLQLQTLIDTGRLDASKPIDITAICHTGLFHLDPLQKHYGFQITDEGADDFTTQKKKNLHNLYLFRIQLQSHNHIDLTCAAGKPIPRRKLPPEDALEYYTDPRNRGYLADPEKIQEERFVLAQRYGYELPNLERSPLREMLFMRKGSGQVFFGLQPGWVVNLRDKTVLKPTDPELFIPPSCGSSAKCFQSQLAHLKEVQIVLTTSSTTSPTTRLTDLKLLDHWKHLDPHLPTEKVVTVNLPQETVKNGSLTLHLFLFPQTPESSETWQELLHGTKGAKKRVYLSHPLTSHLPKLPHTYHLLQGDDSEKVKKEVKVDDGRPWTHLKQKVSLNIMTDLLSFPETIPRDLHALVYMNEGEYMPVLYADEMHLKREDLLCLNSSIKQANLTLMYNPISFGKLRLWRQLEMSFVAMKDMGFTDKDLEDVKGIFHAEPFLLFLTLFVSCFHLLLDILALKNDVMFWKRKKSMLGLSLYSVLWRCFSQWVIFLYLREENTSYLVLIPACLGAIIETWKVMKAYKWRSNAGQSSEEKKSDTFDSEGMRYLLFALLPVLLGYSIYSLLYKPHKSWYSWAMETTVGFVYGFGFVFMFPQLFLNYRLKSACNTFIDDLFAFIIRMPTMHRIACFRDDVVFLIYLYQRWLYPIDKSRLDEYGDEIPEKKEKKMQ</sequence>
<feature type="transmembrane region" description="Helical" evidence="20">
    <location>
        <begin position="1145"/>
        <end position="1166"/>
    </location>
</feature>
<evidence type="ECO:0000256" key="5">
    <source>
        <dbReference type="ARBA" id="ARBA00022989"/>
    </source>
</evidence>
<dbReference type="Gene3D" id="2.40.10.10">
    <property type="entry name" value="Trypsin-like serine proteases"/>
    <property type="match status" value="1"/>
</dbReference>
<feature type="transmembrane region" description="Helical" evidence="20">
    <location>
        <begin position="1120"/>
        <end position="1139"/>
    </location>
</feature>
<keyword evidence="5 20" id="KW-1133">Transmembrane helix</keyword>
<feature type="compositionally biased region" description="Acidic residues" evidence="19">
    <location>
        <begin position="336"/>
        <end position="350"/>
    </location>
</feature>
<dbReference type="InterPro" id="IPR026806">
    <property type="entry name" value="CDV3"/>
</dbReference>
<dbReference type="GO" id="GO:0016020">
    <property type="term" value="C:membrane"/>
    <property type="evidence" value="ECO:0007669"/>
    <property type="project" value="UniProtKB-SubCell"/>
</dbReference>
<feature type="transmembrane region" description="Helical" evidence="20">
    <location>
        <begin position="1073"/>
        <end position="1092"/>
    </location>
</feature>
<evidence type="ECO:0000256" key="12">
    <source>
        <dbReference type="ARBA" id="ARBA00035895"/>
    </source>
</evidence>
<evidence type="ECO:0000256" key="13">
    <source>
        <dbReference type="ARBA" id="ARBA00036810"/>
    </source>
</evidence>
<dbReference type="PANTHER" id="PTHR21347">
    <property type="entry name" value="CLEFT LIP AND PALATE ASSOCIATED TRANSMEMBRANE PROTEIN-RELATED"/>
    <property type="match status" value="1"/>
</dbReference>
<dbReference type="SUPFAM" id="SSF52080">
    <property type="entry name" value="Ribosomal proteins L15p and L18e"/>
    <property type="match status" value="1"/>
</dbReference>
<organism evidence="22">
    <name type="scientific">Darwinula stevensoni</name>
    <dbReference type="NCBI Taxonomy" id="69355"/>
    <lineage>
        <taxon>Eukaryota</taxon>
        <taxon>Metazoa</taxon>
        <taxon>Ecdysozoa</taxon>
        <taxon>Arthropoda</taxon>
        <taxon>Crustacea</taxon>
        <taxon>Oligostraca</taxon>
        <taxon>Ostracoda</taxon>
        <taxon>Podocopa</taxon>
        <taxon>Podocopida</taxon>
        <taxon>Darwinulocopina</taxon>
        <taxon>Darwinuloidea</taxon>
        <taxon>Darwinulidae</taxon>
        <taxon>Darwinula</taxon>
    </lineage>
</organism>
<evidence type="ECO:0000259" key="21">
    <source>
        <dbReference type="PROSITE" id="PS50240"/>
    </source>
</evidence>
<dbReference type="SUPFAM" id="SSF50494">
    <property type="entry name" value="Trypsin-like serine proteases"/>
    <property type="match status" value="1"/>
</dbReference>
<dbReference type="GO" id="GO:1990904">
    <property type="term" value="C:ribonucleoprotein complex"/>
    <property type="evidence" value="ECO:0007669"/>
    <property type="project" value="UniProtKB-KW"/>
</dbReference>
<dbReference type="PANTHER" id="PTHR21347:SF0">
    <property type="entry name" value="LIPID SCRAMBLASE CLPTM1L"/>
    <property type="match status" value="1"/>
</dbReference>
<evidence type="ECO:0000256" key="17">
    <source>
        <dbReference type="ARBA" id="ARBA00045827"/>
    </source>
</evidence>
<evidence type="ECO:0000256" key="4">
    <source>
        <dbReference type="ARBA" id="ARBA00022980"/>
    </source>
</evidence>
<protein>
    <recommendedName>
        <fullName evidence="14">Lipid scramblase CLPTM1L</fullName>
    </recommendedName>
    <alternativeName>
        <fullName evidence="16">Cisplatin resistance-related protein 9</fullName>
    </alternativeName>
    <alternativeName>
        <fullName evidence="15">Cleft lip and palate transmembrane protein 1-like protein</fullName>
    </alternativeName>
</protein>
<dbReference type="EMBL" id="LR900708">
    <property type="protein sequence ID" value="CAD7246630.1"/>
    <property type="molecule type" value="Genomic_DNA"/>
</dbReference>
<dbReference type="PROSITE" id="PS00135">
    <property type="entry name" value="TRYPSIN_SER"/>
    <property type="match status" value="1"/>
</dbReference>
<dbReference type="InterPro" id="IPR001254">
    <property type="entry name" value="Trypsin_dom"/>
</dbReference>
<dbReference type="Pfam" id="PF00089">
    <property type="entry name" value="Trypsin"/>
    <property type="match status" value="1"/>
</dbReference>
<dbReference type="Pfam" id="PF05602">
    <property type="entry name" value="CLPTM1"/>
    <property type="match status" value="1"/>
</dbReference>
<evidence type="ECO:0000256" key="15">
    <source>
        <dbReference type="ARBA" id="ARBA00042320"/>
    </source>
</evidence>
<keyword evidence="6 20" id="KW-0472">Membrane</keyword>
<gene>
    <name evidence="22" type="ORF">DSTB1V02_LOCUS6478</name>
</gene>
<comment type="similarity">
    <text evidence="9">Belongs to the peptidase S1 family. CLIP subfamily.</text>
</comment>
<reference evidence="22" key="1">
    <citation type="submission" date="2020-11" db="EMBL/GenBank/DDBJ databases">
        <authorList>
            <person name="Tran Van P."/>
        </authorList>
    </citation>
    <scope>NUCLEOTIDE SEQUENCE</scope>
</reference>
<comment type="catalytic activity">
    <reaction evidence="10">
        <text>a 1,2-diacyl-sn-glycero-3-phosphoethanolamine(in) = a 1,2-diacyl-sn-glycero-3-phosphoethanolamine(out)</text>
        <dbReference type="Rhea" id="RHEA:38895"/>
        <dbReference type="ChEBI" id="CHEBI:64612"/>
    </reaction>
</comment>
<dbReference type="FunFam" id="2.40.10.10:FF:000002">
    <property type="entry name" value="Transmembrane protease serine"/>
    <property type="match status" value="1"/>
</dbReference>
<dbReference type="CDD" id="cd00190">
    <property type="entry name" value="Tryp_SPc"/>
    <property type="match status" value="1"/>
</dbReference>
<evidence type="ECO:0000313" key="22">
    <source>
        <dbReference type="EMBL" id="CAD7246630.1"/>
    </source>
</evidence>
<dbReference type="AlphaFoldDB" id="A0A7R8XIG3"/>
<evidence type="ECO:0000256" key="9">
    <source>
        <dbReference type="ARBA" id="ARBA00024195"/>
    </source>
</evidence>
<keyword evidence="7" id="KW-1015">Disulfide bond</keyword>
<dbReference type="PROSITE" id="PS50240">
    <property type="entry name" value="TRYPSIN_DOM"/>
    <property type="match status" value="1"/>
</dbReference>
<dbReference type="GO" id="GO:0005840">
    <property type="term" value="C:ribosome"/>
    <property type="evidence" value="ECO:0007669"/>
    <property type="project" value="UniProtKB-KW"/>
</dbReference>
<comment type="similarity">
    <text evidence="2">Belongs to the CLPTM1 family.</text>
</comment>
<keyword evidence="4" id="KW-0689">Ribosomal protein</keyword>
<dbReference type="EMBL" id="CAJPEV010001191">
    <property type="protein sequence ID" value="CAG0891272.1"/>
    <property type="molecule type" value="Genomic_DNA"/>
</dbReference>